<keyword evidence="2" id="KW-0614">Plasmid</keyword>
<accession>A0ABY7C6A2</accession>
<evidence type="ECO:0000259" key="1">
    <source>
        <dbReference type="PROSITE" id="PS50943"/>
    </source>
</evidence>
<sequence length="111" mass="11955">MTVEKLTRYDSADYLTDDASIAEYLEAAIEEAGDDPASIAHALGVVARARNMSQLARDTGISREGLNKALSGEGNPTLETIMKVSKALGLRLAFHPVNPVPLRDERDLTTS</sequence>
<dbReference type="Proteomes" id="UP001164020">
    <property type="component" value="Plasmid unnamed2"/>
</dbReference>
<keyword evidence="3" id="KW-1185">Reference proteome</keyword>
<evidence type="ECO:0000313" key="3">
    <source>
        <dbReference type="Proteomes" id="UP001164020"/>
    </source>
</evidence>
<dbReference type="EMBL" id="CP114030">
    <property type="protein sequence ID" value="WAP71484.1"/>
    <property type="molecule type" value="Genomic_DNA"/>
</dbReference>
<name>A0ABY7C6A2_9HYPH</name>
<dbReference type="PANTHER" id="PTHR40275:SF1">
    <property type="entry name" value="SSL7038 PROTEIN"/>
    <property type="match status" value="1"/>
</dbReference>
<feature type="domain" description="HTH cro/C1-type" evidence="1">
    <location>
        <begin position="52"/>
        <end position="95"/>
    </location>
</feature>
<evidence type="ECO:0000313" key="2">
    <source>
        <dbReference type="EMBL" id="WAP71484.1"/>
    </source>
</evidence>
<gene>
    <name evidence="2" type="ORF">OH818_28035</name>
</gene>
<dbReference type="Gene3D" id="1.10.260.40">
    <property type="entry name" value="lambda repressor-like DNA-binding domains"/>
    <property type="match status" value="1"/>
</dbReference>
<dbReference type="InterPro" id="IPR001387">
    <property type="entry name" value="Cro/C1-type_HTH"/>
</dbReference>
<dbReference type="SMART" id="SM00530">
    <property type="entry name" value="HTH_XRE"/>
    <property type="match status" value="1"/>
</dbReference>
<reference evidence="2" key="1">
    <citation type="submission" date="2022-12" db="EMBL/GenBank/DDBJ databases">
        <title>Jiella pelagia sp. nov., isolated from phosphonate enriched culture of Northwest Pacific surface seawater.</title>
        <authorList>
            <person name="Shin D.Y."/>
            <person name="Hwang C.Y."/>
        </authorList>
    </citation>
    <scope>NUCLEOTIDE SEQUENCE</scope>
    <source>
        <strain evidence="2">HL-NP1</strain>
        <plasmid evidence="2">unnamed2</plasmid>
    </source>
</reference>
<proteinExistence type="predicted"/>
<dbReference type="InterPro" id="IPR014057">
    <property type="entry name" value="HI1420"/>
</dbReference>
<dbReference type="PANTHER" id="PTHR40275">
    <property type="entry name" value="SSL7038 PROTEIN"/>
    <property type="match status" value="1"/>
</dbReference>
<dbReference type="CDD" id="cd00093">
    <property type="entry name" value="HTH_XRE"/>
    <property type="match status" value="1"/>
</dbReference>
<dbReference type="SUPFAM" id="SSF47413">
    <property type="entry name" value="lambda repressor-like DNA-binding domains"/>
    <property type="match status" value="1"/>
</dbReference>
<organism evidence="2 3">
    <name type="scientific">Jiella pelagia</name>
    <dbReference type="NCBI Taxonomy" id="2986949"/>
    <lineage>
        <taxon>Bacteria</taxon>
        <taxon>Pseudomonadati</taxon>
        <taxon>Pseudomonadota</taxon>
        <taxon>Alphaproteobacteria</taxon>
        <taxon>Hyphomicrobiales</taxon>
        <taxon>Aurantimonadaceae</taxon>
        <taxon>Jiella</taxon>
    </lineage>
</organism>
<dbReference type="NCBIfam" id="TIGR02684">
    <property type="entry name" value="dnstrm_HI1420"/>
    <property type="match status" value="1"/>
</dbReference>
<geneLocation type="plasmid" evidence="2 3">
    <name>unnamed2</name>
</geneLocation>
<dbReference type="InterPro" id="IPR010982">
    <property type="entry name" value="Lambda_DNA-bd_dom_sf"/>
</dbReference>
<dbReference type="RefSeq" id="WP_083591619.1">
    <property type="nucleotide sequence ID" value="NZ_CP114030.1"/>
</dbReference>
<protein>
    <submittedName>
        <fullName evidence="2">Addiction module antidote protein</fullName>
    </submittedName>
</protein>
<dbReference type="Pfam" id="PF21716">
    <property type="entry name" value="dnstrm_HI1420"/>
    <property type="match status" value="1"/>
</dbReference>
<dbReference type="PROSITE" id="PS50943">
    <property type="entry name" value="HTH_CROC1"/>
    <property type="match status" value="1"/>
</dbReference>